<evidence type="ECO:0000256" key="3">
    <source>
        <dbReference type="ARBA" id="ARBA00021315"/>
    </source>
</evidence>
<keyword evidence="7" id="KW-0234">DNA repair</keyword>
<protein>
    <recommendedName>
        <fullName evidence="3">DNA repair protein RecN</fullName>
    </recommendedName>
    <alternativeName>
        <fullName evidence="8">Recombination protein N</fullName>
    </alternativeName>
</protein>
<feature type="non-terminal residue" evidence="10">
    <location>
        <position position="1"/>
    </location>
</feature>
<evidence type="ECO:0000256" key="6">
    <source>
        <dbReference type="ARBA" id="ARBA00022840"/>
    </source>
</evidence>
<gene>
    <name evidence="10" type="ORF">IAB93_05855</name>
</gene>
<evidence type="ECO:0000313" key="10">
    <source>
        <dbReference type="EMBL" id="MBO8465505.1"/>
    </source>
</evidence>
<dbReference type="PANTHER" id="PTHR11059">
    <property type="entry name" value="DNA REPAIR PROTEIN RECN"/>
    <property type="match status" value="1"/>
</dbReference>
<name>A0A9D9I4K3_9BACT</name>
<reference evidence="10" key="2">
    <citation type="journal article" date="2021" name="PeerJ">
        <title>Extensive microbial diversity within the chicken gut microbiome revealed by metagenomics and culture.</title>
        <authorList>
            <person name="Gilroy R."/>
            <person name="Ravi A."/>
            <person name="Getino M."/>
            <person name="Pursley I."/>
            <person name="Horton D.L."/>
            <person name="Alikhan N.F."/>
            <person name="Baker D."/>
            <person name="Gharbi K."/>
            <person name="Hall N."/>
            <person name="Watson M."/>
            <person name="Adriaenssens E.M."/>
            <person name="Foster-Nyarko E."/>
            <person name="Jarju S."/>
            <person name="Secka A."/>
            <person name="Antonio M."/>
            <person name="Oren A."/>
            <person name="Chaudhuri R.R."/>
            <person name="La Ragione R."/>
            <person name="Hildebrand F."/>
            <person name="Pallen M.J."/>
        </authorList>
    </citation>
    <scope>NUCLEOTIDE SEQUENCE</scope>
    <source>
        <strain evidence="10">10037</strain>
    </source>
</reference>
<dbReference type="InterPro" id="IPR004604">
    <property type="entry name" value="DNA_recomb/repair_RecN"/>
</dbReference>
<dbReference type="PANTHER" id="PTHR11059:SF0">
    <property type="entry name" value="DNA REPAIR PROTEIN RECN"/>
    <property type="match status" value="1"/>
</dbReference>
<evidence type="ECO:0000256" key="9">
    <source>
        <dbReference type="SAM" id="Coils"/>
    </source>
</evidence>
<evidence type="ECO:0000256" key="2">
    <source>
        <dbReference type="ARBA" id="ARBA00009441"/>
    </source>
</evidence>
<comment type="caution">
    <text evidence="10">The sequence shown here is derived from an EMBL/GenBank/DDBJ whole genome shotgun (WGS) entry which is preliminary data.</text>
</comment>
<sequence length="337" mass="36554">ETRELLASALSRFSCGDYSFVQELKESIRDLSKVSSHIPRFSEMCDRLESCRIELQDIEDGLAVEADSVKVSPERLEEVESRLSFLWGLMKKHGVSTVEELIERKESFEAALARDESAQSLLDSALSERDALKASLDELSAVLHERRISAASELSPLLQQSVRSLEIPQAVFNIVVSASPERRSTGDDEVDFMFSSSASMAPGDVSKTASGGELSRIMLCIKALLAKYGAMATLVFDEIDTGVSGRAADRMGAMLSGMGRNMQILAITHLPQVAAKGDFHFCVRKEASEGGKTVTTVSRLDGEDKIREIARLLSGSTVGDAAIKNAEELLSEASSAK</sequence>
<dbReference type="SUPFAM" id="SSF52540">
    <property type="entry name" value="P-loop containing nucleoside triphosphate hydrolases"/>
    <property type="match status" value="1"/>
</dbReference>
<keyword evidence="6" id="KW-0067">ATP-binding</keyword>
<dbReference type="Proteomes" id="UP000823597">
    <property type="component" value="Unassembled WGS sequence"/>
</dbReference>
<comment type="similarity">
    <text evidence="2">Belongs to the RecN family.</text>
</comment>
<dbReference type="Gene3D" id="3.40.50.300">
    <property type="entry name" value="P-loop containing nucleotide triphosphate hydrolases"/>
    <property type="match status" value="1"/>
</dbReference>
<evidence type="ECO:0000256" key="4">
    <source>
        <dbReference type="ARBA" id="ARBA00022741"/>
    </source>
</evidence>
<evidence type="ECO:0000256" key="5">
    <source>
        <dbReference type="ARBA" id="ARBA00022763"/>
    </source>
</evidence>
<proteinExistence type="inferred from homology"/>
<feature type="coiled-coil region" evidence="9">
    <location>
        <begin position="98"/>
        <end position="142"/>
    </location>
</feature>
<dbReference type="GO" id="GO:0006281">
    <property type="term" value="P:DNA repair"/>
    <property type="evidence" value="ECO:0007669"/>
    <property type="project" value="UniProtKB-KW"/>
</dbReference>
<dbReference type="EMBL" id="JADIME010000062">
    <property type="protein sequence ID" value="MBO8465505.1"/>
    <property type="molecule type" value="Genomic_DNA"/>
</dbReference>
<keyword evidence="9" id="KW-0175">Coiled coil</keyword>
<comment type="function">
    <text evidence="1">May be involved in recombinational repair of damaged DNA.</text>
</comment>
<evidence type="ECO:0000256" key="7">
    <source>
        <dbReference type="ARBA" id="ARBA00023204"/>
    </source>
</evidence>
<dbReference type="GO" id="GO:0006310">
    <property type="term" value="P:DNA recombination"/>
    <property type="evidence" value="ECO:0007669"/>
    <property type="project" value="InterPro"/>
</dbReference>
<dbReference type="GO" id="GO:0009432">
    <property type="term" value="P:SOS response"/>
    <property type="evidence" value="ECO:0007669"/>
    <property type="project" value="TreeGrafter"/>
</dbReference>
<accession>A0A9D9I4K3</accession>
<dbReference type="CDD" id="cd03241">
    <property type="entry name" value="ABC_RecN"/>
    <property type="match status" value="1"/>
</dbReference>
<keyword evidence="4" id="KW-0547">Nucleotide-binding</keyword>
<dbReference type="InterPro" id="IPR027417">
    <property type="entry name" value="P-loop_NTPase"/>
</dbReference>
<keyword evidence="5" id="KW-0227">DNA damage</keyword>
<dbReference type="AlphaFoldDB" id="A0A9D9I4K3"/>
<dbReference type="GO" id="GO:0005524">
    <property type="term" value="F:ATP binding"/>
    <property type="evidence" value="ECO:0007669"/>
    <property type="project" value="UniProtKB-KW"/>
</dbReference>
<organism evidence="10 11">
    <name type="scientific">Candidatus Merdivivens pullistercoris</name>
    <dbReference type="NCBI Taxonomy" id="2840873"/>
    <lineage>
        <taxon>Bacteria</taxon>
        <taxon>Pseudomonadati</taxon>
        <taxon>Bacteroidota</taxon>
        <taxon>Bacteroidia</taxon>
        <taxon>Bacteroidales</taxon>
        <taxon>Muribaculaceae</taxon>
        <taxon>Muribaculaceae incertae sedis</taxon>
        <taxon>Candidatus Merdivivens</taxon>
    </lineage>
</organism>
<evidence type="ECO:0000313" key="11">
    <source>
        <dbReference type="Proteomes" id="UP000823597"/>
    </source>
</evidence>
<evidence type="ECO:0000256" key="8">
    <source>
        <dbReference type="ARBA" id="ARBA00033408"/>
    </source>
</evidence>
<dbReference type="GO" id="GO:0043590">
    <property type="term" value="C:bacterial nucleoid"/>
    <property type="evidence" value="ECO:0007669"/>
    <property type="project" value="TreeGrafter"/>
</dbReference>
<evidence type="ECO:0000256" key="1">
    <source>
        <dbReference type="ARBA" id="ARBA00003618"/>
    </source>
</evidence>
<reference evidence="10" key="1">
    <citation type="submission" date="2020-10" db="EMBL/GenBank/DDBJ databases">
        <authorList>
            <person name="Gilroy R."/>
        </authorList>
    </citation>
    <scope>NUCLEOTIDE SEQUENCE</scope>
    <source>
        <strain evidence="10">10037</strain>
    </source>
</reference>